<dbReference type="FunFam" id="2.30.29.30:FF:000085">
    <property type="entry name" value="Pleckstrin homology domain-containing family A member 8"/>
    <property type="match status" value="1"/>
</dbReference>
<keyword evidence="6" id="KW-0968">Cytoplasmic vesicle</keyword>
<keyword evidence="6" id="KW-0967">Endosome</keyword>
<dbReference type="GO" id="GO:0007032">
    <property type="term" value="P:endosome organization"/>
    <property type="evidence" value="ECO:0007669"/>
    <property type="project" value="UniProtKB-UniRule"/>
</dbReference>
<dbReference type="PANTHER" id="PTHR22902">
    <property type="entry name" value="SESQUIPEDALIAN"/>
    <property type="match status" value="1"/>
</dbReference>
<evidence type="ECO:0000256" key="4">
    <source>
        <dbReference type="ARBA" id="ARBA00023034"/>
    </source>
</evidence>
<dbReference type="OrthoDB" id="1854502at2759"/>
<dbReference type="InterPro" id="IPR011993">
    <property type="entry name" value="PH-like_dom_sf"/>
</dbReference>
<keyword evidence="5" id="KW-0472">Membrane</keyword>
<dbReference type="GO" id="GO:0005769">
    <property type="term" value="C:early endosome"/>
    <property type="evidence" value="ECO:0007669"/>
    <property type="project" value="UniProtKB-SubCell"/>
</dbReference>
<comment type="caution">
    <text evidence="9">The sequence shown here is derived from an EMBL/GenBank/DDBJ whole genome shotgun (WGS) entry which is preliminary data.</text>
</comment>
<sequence length="280" mass="31176">MEGLLLKWTNYFSGWKPRYFVLEGLFLTYYLSKEDVGRVFKGSMKMAVCEINVHPTDIRRFELNSPGEPSLCLKAQSCGDRQRWLVALGSAKACLTVKRPKEETGLAGCDGSLRVKMSELQLCCHLLVEQVHKLQGCGRHLEDQAQVCAQSLLAASSFLRKTCSKFLTTLEDCMKIYSCHNVPQPCTLAPPISHSAVDQSSQQRILQLTCSARQTDGAVADRPVLLGLEAQPGQTVKRSIEQMAAVHLQRRRISRIHHQGATLTVSNSSASDSRAESRWK</sequence>
<evidence type="ECO:0000259" key="8">
    <source>
        <dbReference type="PROSITE" id="PS50003"/>
    </source>
</evidence>
<keyword evidence="10" id="KW-1185">Reference proteome</keyword>
<dbReference type="GO" id="GO:0005802">
    <property type="term" value="C:trans-Golgi network"/>
    <property type="evidence" value="ECO:0007669"/>
    <property type="project" value="UniProtKB-UniRule"/>
</dbReference>
<dbReference type="SUPFAM" id="SSF50729">
    <property type="entry name" value="PH domain-like"/>
    <property type="match status" value="1"/>
</dbReference>
<gene>
    <name evidence="9" type="ORF">SKAU_G00424770</name>
</gene>
<protein>
    <recommendedName>
        <fullName evidence="6">Sesquipedalian</fullName>
        <shortName evidence="6">Ses</shortName>
    </recommendedName>
    <alternativeName>
        <fullName evidence="6">PH domain-containing endocytic trafficking adaptor</fullName>
    </alternativeName>
</protein>
<dbReference type="GO" id="GO:0016020">
    <property type="term" value="C:membrane"/>
    <property type="evidence" value="ECO:0007669"/>
    <property type="project" value="UniProtKB-SubCell"/>
</dbReference>
<reference evidence="9" key="1">
    <citation type="journal article" date="2023" name="Science">
        <title>Genome structures resolve the early diversification of teleost fishes.</title>
        <authorList>
            <person name="Parey E."/>
            <person name="Louis A."/>
            <person name="Montfort J."/>
            <person name="Bouchez O."/>
            <person name="Roques C."/>
            <person name="Iampietro C."/>
            <person name="Lluch J."/>
            <person name="Castinel A."/>
            <person name="Donnadieu C."/>
            <person name="Desvignes T."/>
            <person name="Floi Bucao C."/>
            <person name="Jouanno E."/>
            <person name="Wen M."/>
            <person name="Mejri S."/>
            <person name="Dirks R."/>
            <person name="Jansen H."/>
            <person name="Henkel C."/>
            <person name="Chen W.J."/>
            <person name="Zahm M."/>
            <person name="Cabau C."/>
            <person name="Klopp C."/>
            <person name="Thompson A.W."/>
            <person name="Robinson-Rechavi M."/>
            <person name="Braasch I."/>
            <person name="Lecointre G."/>
            <person name="Bobe J."/>
            <person name="Postlethwait J.H."/>
            <person name="Berthelot C."/>
            <person name="Roest Crollius H."/>
            <person name="Guiguen Y."/>
        </authorList>
    </citation>
    <scope>NUCLEOTIDE SEQUENCE</scope>
    <source>
        <strain evidence="9">WJC10195</strain>
    </source>
</reference>
<accession>A0A9Q1E5K8</accession>
<evidence type="ECO:0000256" key="2">
    <source>
        <dbReference type="ARBA" id="ARBA00004198"/>
    </source>
</evidence>
<dbReference type="Proteomes" id="UP001152622">
    <property type="component" value="Unassembled WGS sequence"/>
</dbReference>
<dbReference type="GO" id="GO:0055037">
    <property type="term" value="C:recycling endosome"/>
    <property type="evidence" value="ECO:0007669"/>
    <property type="project" value="UniProtKB-SubCell"/>
</dbReference>
<evidence type="ECO:0000256" key="7">
    <source>
        <dbReference type="SAM" id="MobiDB-lite"/>
    </source>
</evidence>
<proteinExistence type="inferred from homology"/>
<keyword evidence="4 6" id="KW-0333">Golgi apparatus</keyword>
<evidence type="ECO:0000256" key="1">
    <source>
        <dbReference type="ARBA" id="ARBA00004170"/>
    </source>
</evidence>
<feature type="region of interest" description="Disordered" evidence="7">
    <location>
        <begin position="257"/>
        <end position="280"/>
    </location>
</feature>
<dbReference type="AlphaFoldDB" id="A0A9Q1E5K8"/>
<evidence type="ECO:0000313" key="10">
    <source>
        <dbReference type="Proteomes" id="UP001152622"/>
    </source>
</evidence>
<dbReference type="EMBL" id="JAINUF010000025">
    <property type="protein sequence ID" value="KAJ8332688.1"/>
    <property type="molecule type" value="Genomic_DNA"/>
</dbReference>
<evidence type="ECO:0000313" key="9">
    <source>
        <dbReference type="EMBL" id="KAJ8332688.1"/>
    </source>
</evidence>
<dbReference type="InterPro" id="IPR045188">
    <property type="entry name" value="Boi1/Boi2-like"/>
</dbReference>
<keyword evidence="3 6" id="KW-0597">Phosphoprotein</keyword>
<dbReference type="InterPro" id="IPR001849">
    <property type="entry name" value="PH_domain"/>
</dbReference>
<dbReference type="PANTHER" id="PTHR22902:SF27">
    <property type="entry name" value="PLECKSTRIN HOMOLOGY DOMAIN-CONTAINING FAMILY A MEMBER 3"/>
    <property type="match status" value="1"/>
</dbReference>
<dbReference type="GO" id="GO:0005829">
    <property type="term" value="C:cytosol"/>
    <property type="evidence" value="ECO:0007669"/>
    <property type="project" value="GOC"/>
</dbReference>
<feature type="domain" description="PH" evidence="8">
    <location>
        <begin position="1"/>
        <end position="93"/>
    </location>
</feature>
<dbReference type="PROSITE" id="PS50003">
    <property type="entry name" value="PH_DOMAIN"/>
    <property type="match status" value="1"/>
</dbReference>
<comment type="function">
    <text evidence="6">Plays a role in endocytic trafficking. Required for receptor recycling from endosomes, both to the trans-Golgi network and the plasma membrane.</text>
</comment>
<dbReference type="GO" id="GO:0001881">
    <property type="term" value="P:receptor recycling"/>
    <property type="evidence" value="ECO:0007669"/>
    <property type="project" value="UniProtKB-UniRule"/>
</dbReference>
<name>A0A9Q1E5K8_SYNKA</name>
<evidence type="ECO:0000256" key="6">
    <source>
        <dbReference type="RuleBase" id="RU369082"/>
    </source>
</evidence>
<dbReference type="GO" id="GO:0042147">
    <property type="term" value="P:retrograde transport, endosome to Golgi"/>
    <property type="evidence" value="ECO:0007669"/>
    <property type="project" value="UniProtKB-UniRule"/>
</dbReference>
<dbReference type="GO" id="GO:0030136">
    <property type="term" value="C:clathrin-coated vesicle"/>
    <property type="evidence" value="ECO:0007669"/>
    <property type="project" value="UniProtKB-SubCell"/>
</dbReference>
<organism evidence="9 10">
    <name type="scientific">Synaphobranchus kaupii</name>
    <name type="common">Kaup's arrowtooth eel</name>
    <dbReference type="NCBI Taxonomy" id="118154"/>
    <lineage>
        <taxon>Eukaryota</taxon>
        <taxon>Metazoa</taxon>
        <taxon>Chordata</taxon>
        <taxon>Craniata</taxon>
        <taxon>Vertebrata</taxon>
        <taxon>Euteleostomi</taxon>
        <taxon>Actinopterygii</taxon>
        <taxon>Neopterygii</taxon>
        <taxon>Teleostei</taxon>
        <taxon>Anguilliformes</taxon>
        <taxon>Synaphobranchidae</taxon>
        <taxon>Synaphobranchus</taxon>
    </lineage>
</organism>
<comment type="subcellular location">
    <subcellularLocation>
        <location evidence="6">Early endosome</location>
    </subcellularLocation>
    <subcellularLocation>
        <location evidence="6">Recycling endosome</location>
    </subcellularLocation>
    <subcellularLocation>
        <location evidence="6">Golgi apparatus</location>
        <location evidence="6">trans-Golgi network</location>
    </subcellularLocation>
    <subcellularLocation>
        <location evidence="6">Cytoplasmic vesicle</location>
        <location evidence="6">Clathrin-coated vesicle</location>
    </subcellularLocation>
    <subcellularLocation>
        <location evidence="2">Golgi apparatus</location>
        <location evidence="2">trans-Golgi network membrane</location>
    </subcellularLocation>
    <subcellularLocation>
        <location evidence="1">Membrane</location>
        <topology evidence="1">Peripheral membrane protein</topology>
    </subcellularLocation>
</comment>
<dbReference type="Gene3D" id="2.30.29.30">
    <property type="entry name" value="Pleckstrin-homology domain (PH domain)/Phosphotyrosine-binding domain (PTB)"/>
    <property type="match status" value="1"/>
</dbReference>
<evidence type="ECO:0000256" key="3">
    <source>
        <dbReference type="ARBA" id="ARBA00022553"/>
    </source>
</evidence>
<dbReference type="SMART" id="SM00233">
    <property type="entry name" value="PH"/>
    <property type="match status" value="1"/>
</dbReference>
<comment type="similarity">
    <text evidence="6">Belongs to the sesquipedalian family.</text>
</comment>
<evidence type="ECO:0000256" key="5">
    <source>
        <dbReference type="ARBA" id="ARBA00023136"/>
    </source>
</evidence>
<dbReference type="Pfam" id="PF00169">
    <property type="entry name" value="PH"/>
    <property type="match status" value="1"/>
</dbReference>